<organism evidence="2 3">
    <name type="scientific">Cannabis sativa</name>
    <name type="common">Hemp</name>
    <name type="synonym">Marijuana</name>
    <dbReference type="NCBI Taxonomy" id="3483"/>
    <lineage>
        <taxon>Eukaryota</taxon>
        <taxon>Viridiplantae</taxon>
        <taxon>Streptophyta</taxon>
        <taxon>Embryophyta</taxon>
        <taxon>Tracheophyta</taxon>
        <taxon>Spermatophyta</taxon>
        <taxon>Magnoliopsida</taxon>
        <taxon>eudicotyledons</taxon>
        <taxon>Gunneridae</taxon>
        <taxon>Pentapetalae</taxon>
        <taxon>rosids</taxon>
        <taxon>fabids</taxon>
        <taxon>Rosales</taxon>
        <taxon>Cannabaceae</taxon>
        <taxon>Cannabis</taxon>
    </lineage>
</organism>
<evidence type="ECO:0000313" key="3">
    <source>
        <dbReference type="Proteomes" id="UP000583929"/>
    </source>
</evidence>
<gene>
    <name evidence="2" type="ORF">G4B88_021011</name>
</gene>
<evidence type="ECO:0000313" key="2">
    <source>
        <dbReference type="EMBL" id="KAF4379878.1"/>
    </source>
</evidence>
<name>A0A7J6GAM3_CANSA</name>
<reference evidence="2 3" key="1">
    <citation type="journal article" date="2020" name="bioRxiv">
        <title>Sequence and annotation of 42 cannabis genomes reveals extensive copy number variation in cannabinoid synthesis and pathogen resistance genes.</title>
        <authorList>
            <person name="Mckernan K.J."/>
            <person name="Helbert Y."/>
            <person name="Kane L.T."/>
            <person name="Ebling H."/>
            <person name="Zhang L."/>
            <person name="Liu B."/>
            <person name="Eaton Z."/>
            <person name="Mclaughlin S."/>
            <person name="Kingan S."/>
            <person name="Baybayan P."/>
            <person name="Concepcion G."/>
            <person name="Jordan M."/>
            <person name="Riva A."/>
            <person name="Barbazuk W."/>
            <person name="Harkins T."/>
        </authorList>
    </citation>
    <scope>NUCLEOTIDE SEQUENCE [LARGE SCALE GENOMIC DNA]</scope>
    <source>
        <strain evidence="3">cv. Jamaican Lion 4</strain>
        <tissue evidence="2">Leaf</tissue>
    </source>
</reference>
<dbReference type="EMBL" id="JAATIQ010000125">
    <property type="protein sequence ID" value="KAF4379878.1"/>
    <property type="molecule type" value="Genomic_DNA"/>
</dbReference>
<dbReference type="InterPro" id="IPR015590">
    <property type="entry name" value="Aldehyde_DH_dom"/>
</dbReference>
<dbReference type="SUPFAM" id="SSF53720">
    <property type="entry name" value="ALDH-like"/>
    <property type="match status" value="1"/>
</dbReference>
<feature type="domain" description="Aldehyde dehydrogenase" evidence="1">
    <location>
        <begin position="40"/>
        <end position="82"/>
    </location>
</feature>
<comment type="caution">
    <text evidence="2">The sequence shown here is derived from an EMBL/GenBank/DDBJ whole genome shotgun (WGS) entry which is preliminary data.</text>
</comment>
<dbReference type="Gene3D" id="3.40.605.10">
    <property type="entry name" value="Aldehyde Dehydrogenase, Chain A, domain 1"/>
    <property type="match status" value="1"/>
</dbReference>
<dbReference type="InterPro" id="IPR016161">
    <property type="entry name" value="Ald_DH/histidinol_DH"/>
</dbReference>
<dbReference type="Pfam" id="PF00171">
    <property type="entry name" value="Aldedh"/>
    <property type="match status" value="1"/>
</dbReference>
<dbReference type="Proteomes" id="UP000583929">
    <property type="component" value="Unassembled WGS sequence"/>
</dbReference>
<dbReference type="GO" id="GO:0016491">
    <property type="term" value="F:oxidoreductase activity"/>
    <property type="evidence" value="ECO:0007669"/>
    <property type="project" value="InterPro"/>
</dbReference>
<accession>A0A7J6GAM3</accession>
<sequence>MVLLPDWDFKKQAHLWRKKKACFEDSDPDATVMEITFGDRERSRFLLHFADLIKNHNEEISSLKSWNNGKPFEQAAKAEIQYWRACHATMLLRLIEELGRINPWTN</sequence>
<keyword evidence="3" id="KW-1185">Reference proteome</keyword>
<evidence type="ECO:0000259" key="1">
    <source>
        <dbReference type="Pfam" id="PF00171"/>
    </source>
</evidence>
<dbReference type="AlphaFoldDB" id="A0A7J6GAM3"/>
<proteinExistence type="predicted"/>
<dbReference type="InterPro" id="IPR016162">
    <property type="entry name" value="Ald_DH_N"/>
</dbReference>
<protein>
    <recommendedName>
        <fullName evidence="1">Aldehyde dehydrogenase domain-containing protein</fullName>
    </recommendedName>
</protein>